<accession>A0AAV7N4E1</accession>
<proteinExistence type="predicted"/>
<dbReference type="Proteomes" id="UP001066276">
    <property type="component" value="Chromosome 9"/>
</dbReference>
<dbReference type="EMBL" id="JANPWB010000013">
    <property type="protein sequence ID" value="KAJ1110903.1"/>
    <property type="molecule type" value="Genomic_DNA"/>
</dbReference>
<keyword evidence="3" id="KW-1185">Reference proteome</keyword>
<evidence type="ECO:0000313" key="2">
    <source>
        <dbReference type="EMBL" id="KAJ1110903.1"/>
    </source>
</evidence>
<reference evidence="2" key="1">
    <citation type="journal article" date="2022" name="bioRxiv">
        <title>Sequencing and chromosome-scale assembly of the giantPleurodeles waltlgenome.</title>
        <authorList>
            <person name="Brown T."/>
            <person name="Elewa A."/>
            <person name="Iarovenko S."/>
            <person name="Subramanian E."/>
            <person name="Araus A.J."/>
            <person name="Petzold A."/>
            <person name="Susuki M."/>
            <person name="Suzuki K.-i.T."/>
            <person name="Hayashi T."/>
            <person name="Toyoda A."/>
            <person name="Oliveira C."/>
            <person name="Osipova E."/>
            <person name="Leigh N.D."/>
            <person name="Simon A."/>
            <person name="Yun M.H."/>
        </authorList>
    </citation>
    <scope>NUCLEOTIDE SEQUENCE</scope>
    <source>
        <strain evidence="2">20211129_DDA</strain>
        <tissue evidence="2">Liver</tissue>
    </source>
</reference>
<organism evidence="2 3">
    <name type="scientific">Pleurodeles waltl</name>
    <name type="common">Iberian ribbed newt</name>
    <dbReference type="NCBI Taxonomy" id="8319"/>
    <lineage>
        <taxon>Eukaryota</taxon>
        <taxon>Metazoa</taxon>
        <taxon>Chordata</taxon>
        <taxon>Craniata</taxon>
        <taxon>Vertebrata</taxon>
        <taxon>Euteleostomi</taxon>
        <taxon>Amphibia</taxon>
        <taxon>Batrachia</taxon>
        <taxon>Caudata</taxon>
        <taxon>Salamandroidea</taxon>
        <taxon>Salamandridae</taxon>
        <taxon>Pleurodelinae</taxon>
        <taxon>Pleurodeles</taxon>
    </lineage>
</organism>
<gene>
    <name evidence="2" type="ORF">NDU88_008249</name>
</gene>
<feature type="region of interest" description="Disordered" evidence="1">
    <location>
        <begin position="101"/>
        <end position="153"/>
    </location>
</feature>
<evidence type="ECO:0000256" key="1">
    <source>
        <dbReference type="SAM" id="MobiDB-lite"/>
    </source>
</evidence>
<protein>
    <submittedName>
        <fullName evidence="2">Uncharacterized protein</fullName>
    </submittedName>
</protein>
<sequence length="153" mass="16970">MWYSRAGLCLLENLIQKCMSPEQKGGCRAANAFRGLSPRVRCADRRGEKFCKVRFLVSLAAACDVSQPASAWLGRLAWESRHQKAQLLTVTPSALSRSELRGWKRGGLGSDPPLRAQPPAGSEPAPTTLKRATKRTPYQRYHQGTRDLQPLPL</sequence>
<dbReference type="AlphaFoldDB" id="A0AAV7N4E1"/>
<name>A0AAV7N4E1_PLEWA</name>
<comment type="caution">
    <text evidence="2">The sequence shown here is derived from an EMBL/GenBank/DDBJ whole genome shotgun (WGS) entry which is preliminary data.</text>
</comment>
<evidence type="ECO:0000313" key="3">
    <source>
        <dbReference type="Proteomes" id="UP001066276"/>
    </source>
</evidence>